<sequence>MSLISRNIRYLRKRAGLTQAKFAEKIGIKRSLVGAYEEGRSDPRWNNLLSISRLFDISVDALISYELDGASQDELLKYSVRLNESGVNVAQETKILAITVNDEEKENIELVPQRASAGYTNGYSDPEYIRDLPKFQLPFLPGSGTYRAFEISGDSMLPLESGTIVVGQYVESVADIVSGKTYVLVTQDEGVVYKRVFNYLHENGKLFLSSDNQTYTPYEIDASSVKEVWSAKAFISVHFPDHNNSLDAYPAEPMTLEKLTSIVLELREEIVRLREENA</sequence>
<dbReference type="CDD" id="cd00093">
    <property type="entry name" value="HTH_XRE"/>
    <property type="match status" value="1"/>
</dbReference>
<reference evidence="5 6" key="1">
    <citation type="submission" date="2021-12" db="EMBL/GenBank/DDBJ databases">
        <title>Genome sequencing of bacteria with rrn-lacking chromosome and rrn-plasmid.</title>
        <authorList>
            <person name="Anda M."/>
            <person name="Iwasaki W."/>
        </authorList>
    </citation>
    <scope>NUCLEOTIDE SEQUENCE [LARGE SCALE GENOMIC DNA]</scope>
    <source>
        <strain evidence="5 6">DSM 100852</strain>
    </source>
</reference>
<dbReference type="InterPro" id="IPR036286">
    <property type="entry name" value="LexA/Signal_pep-like_sf"/>
</dbReference>
<evidence type="ECO:0000259" key="4">
    <source>
        <dbReference type="PROSITE" id="PS50943"/>
    </source>
</evidence>
<dbReference type="SUPFAM" id="SSF51306">
    <property type="entry name" value="LexA/Signal peptidase"/>
    <property type="match status" value="1"/>
</dbReference>
<keyword evidence="3" id="KW-0804">Transcription</keyword>
<dbReference type="SMART" id="SM00530">
    <property type="entry name" value="HTH_XRE"/>
    <property type="match status" value="1"/>
</dbReference>
<dbReference type="PROSITE" id="PS50943">
    <property type="entry name" value="HTH_CROC1"/>
    <property type="match status" value="1"/>
</dbReference>
<evidence type="ECO:0000313" key="5">
    <source>
        <dbReference type="EMBL" id="BDD08765.1"/>
    </source>
</evidence>
<accession>A0AAU9CHN8</accession>
<dbReference type="PANTHER" id="PTHR40661:SF1">
    <property type="entry name" value="HTH CRO_C1-TYPE DOMAIN-CONTAINING PROTEIN"/>
    <property type="match status" value="1"/>
</dbReference>
<protein>
    <recommendedName>
        <fullName evidence="4">HTH cro/C1-type domain-containing protein</fullName>
    </recommendedName>
</protein>
<dbReference type="KEGG" id="fax:FUAX_11970"/>
<dbReference type="Gene3D" id="2.10.109.10">
    <property type="entry name" value="Umud Fragment, subunit A"/>
    <property type="match status" value="1"/>
</dbReference>
<dbReference type="Gene3D" id="1.10.260.40">
    <property type="entry name" value="lambda repressor-like DNA-binding domains"/>
    <property type="match status" value="1"/>
</dbReference>
<dbReference type="Pfam" id="PF01381">
    <property type="entry name" value="HTH_3"/>
    <property type="match status" value="1"/>
</dbReference>
<dbReference type="SUPFAM" id="SSF47413">
    <property type="entry name" value="lambda repressor-like DNA-binding domains"/>
    <property type="match status" value="1"/>
</dbReference>
<dbReference type="GO" id="GO:0003677">
    <property type="term" value="F:DNA binding"/>
    <property type="evidence" value="ECO:0007669"/>
    <property type="project" value="UniProtKB-KW"/>
</dbReference>
<name>A0AAU9CHN8_9BACT</name>
<evidence type="ECO:0000256" key="2">
    <source>
        <dbReference type="ARBA" id="ARBA00023125"/>
    </source>
</evidence>
<dbReference type="Pfam" id="PF00717">
    <property type="entry name" value="Peptidase_S24"/>
    <property type="match status" value="1"/>
</dbReference>
<keyword evidence="1" id="KW-0805">Transcription regulation</keyword>
<dbReference type="CDD" id="cd06529">
    <property type="entry name" value="S24_LexA-like"/>
    <property type="match status" value="1"/>
</dbReference>
<dbReference type="RefSeq" id="WP_338394001.1">
    <property type="nucleotide sequence ID" value="NZ_AP025314.1"/>
</dbReference>
<dbReference type="InterPro" id="IPR015927">
    <property type="entry name" value="Peptidase_S24_S26A/B/C"/>
</dbReference>
<evidence type="ECO:0000313" key="6">
    <source>
        <dbReference type="Proteomes" id="UP001348817"/>
    </source>
</evidence>
<dbReference type="InterPro" id="IPR039418">
    <property type="entry name" value="LexA-like"/>
</dbReference>
<keyword evidence="2" id="KW-0238">DNA-binding</keyword>
<dbReference type="AlphaFoldDB" id="A0AAU9CHN8"/>
<proteinExistence type="predicted"/>
<evidence type="ECO:0000256" key="1">
    <source>
        <dbReference type="ARBA" id="ARBA00023015"/>
    </source>
</evidence>
<organism evidence="5 6">
    <name type="scientific">Fulvitalea axinellae</name>
    <dbReference type="NCBI Taxonomy" id="1182444"/>
    <lineage>
        <taxon>Bacteria</taxon>
        <taxon>Pseudomonadati</taxon>
        <taxon>Bacteroidota</taxon>
        <taxon>Cytophagia</taxon>
        <taxon>Cytophagales</taxon>
        <taxon>Persicobacteraceae</taxon>
        <taxon>Fulvitalea</taxon>
    </lineage>
</organism>
<gene>
    <name evidence="5" type="ORF">FUAX_11970</name>
</gene>
<keyword evidence="6" id="KW-1185">Reference proteome</keyword>
<dbReference type="InterPro" id="IPR010982">
    <property type="entry name" value="Lambda_DNA-bd_dom_sf"/>
</dbReference>
<dbReference type="InterPro" id="IPR001387">
    <property type="entry name" value="Cro/C1-type_HTH"/>
</dbReference>
<evidence type="ECO:0000256" key="3">
    <source>
        <dbReference type="ARBA" id="ARBA00023163"/>
    </source>
</evidence>
<dbReference type="PANTHER" id="PTHR40661">
    <property type="match status" value="1"/>
</dbReference>
<dbReference type="Proteomes" id="UP001348817">
    <property type="component" value="Chromosome"/>
</dbReference>
<dbReference type="EMBL" id="AP025314">
    <property type="protein sequence ID" value="BDD08765.1"/>
    <property type="molecule type" value="Genomic_DNA"/>
</dbReference>
<feature type="domain" description="HTH cro/C1-type" evidence="4">
    <location>
        <begin position="8"/>
        <end position="62"/>
    </location>
</feature>